<dbReference type="Gene3D" id="1.10.1370.10">
    <property type="entry name" value="Neurolysin, domain 3"/>
    <property type="match status" value="1"/>
</dbReference>
<reference evidence="11" key="1">
    <citation type="journal article" date="2020" name="Fungal Divers.">
        <title>Resolving the Mortierellaceae phylogeny through synthesis of multi-gene phylogenetics and phylogenomics.</title>
        <authorList>
            <person name="Vandepol N."/>
            <person name="Liber J."/>
            <person name="Desiro A."/>
            <person name="Na H."/>
            <person name="Kennedy M."/>
            <person name="Barry K."/>
            <person name="Grigoriev I.V."/>
            <person name="Miller A.N."/>
            <person name="O'Donnell K."/>
            <person name="Stajich J.E."/>
            <person name="Bonito G."/>
        </authorList>
    </citation>
    <scope>NUCLEOTIDE SEQUENCE</scope>
    <source>
        <strain evidence="11">NVP1</strain>
    </source>
</reference>
<dbReference type="AlphaFoldDB" id="A0A9P5SPZ2"/>
<dbReference type="SMART" id="SM00220">
    <property type="entry name" value="S_TKc"/>
    <property type="match status" value="1"/>
</dbReference>
<dbReference type="Pfam" id="PF00069">
    <property type="entry name" value="Pkinase"/>
    <property type="match status" value="1"/>
</dbReference>
<dbReference type="PANTHER" id="PTHR11804">
    <property type="entry name" value="PROTEASE M3 THIMET OLIGOPEPTIDASE-RELATED"/>
    <property type="match status" value="1"/>
</dbReference>
<sequence>MLSPIILPNSAEDLEAIAQNVVTILQRGADQVIAIPDDKRSIENTLIALQEAQNEAASIQTLCTFPAMVHMEKDVRVAATEAKKLLQKAWSSHGSALSQEGQEKLMAIRSDISSKELDFQKNLNEDTTEILLTGDELEGCSEVWLSGLKTEKVDGQVYYRVTMKTPDILNISKNASLPLTRKRVSVTYRQVCTATNGPILEQLIKLRHDAATMLGYKNHAAYQLDINMAKSVETVESFLDNITTSIASKLEGDRQELLDLKKTEYQRRGWSQNFDGELLSSDVKYYQELLFKEKYEVDNNHIQEYFPLNYVRDQILGIYAHIFQLRFQQIPGKYWADDVTLFAVYDQKAQNAAGEDGTKNQESFKIGYFFFDLFPRPGKYMHQCVVPLRPSYVVSKTGEQVLPIAVNVGNLSRPTAERPALLKHNEIVTFFHEFGHVCHAMSNKVRHSLFNFSWSVAPYPTSLPMDFLEVPSIMLENWLWEPVVLRRLSKHYKTGNQLPEDIIQSLTKTRKVSAGLKFSQQIAVTAVDLHLHVVDPNEREETIPQIWKEMTERLVGIRLEDGPGSNPAAQFYHIAMGYDAGYYVYAWSEMLAHDLFTRFSGSESSNPKTLDSKLGREYWDKILVPGASVDAIDLLRDFLGREPSPAAFQSVAIMYKHLSAPTLPEASQTVTKAEQIGPYDLRETLGVGAYAVKTGIKAAVKIIPKDTQEMKMIQKELTIQRGLQHRNISRFLESRESPECLYIFVEYAAGGELFDKIEPDRGIQEDLAHLYFVQLIAGVKHMHDKGVSHRDLKPENILLDSSGKRTLKISDFGLATVFRHGGRTRPLETPCGSAPYVAPEVLQEEYCGDMVDIWSCGVILYVMMIGNTPWDLPSSESEEFSRYEKDSNPTYEPWNRLQGPVRKLLLGILRVNPTKRMTIKEITKDAWYKRPNPLVTDGFVNNPAQLASMLMENVEDTTSPIVAYSQPLQTGRLEQSQYPVHDYRNYASSQPARNNERASDSSLGARIAVSWQTEALELSQPATQFTEATFLQVFSSERLTRFFSETPADEIIDALDDAMVHNLVAHTMQPSLQKITISTTDQRRCFLTGEVKVVPYGVDTSLVMFDKSRGDPLEWKRMFKALVATLQDSENPIHLQMNP</sequence>
<evidence type="ECO:0000256" key="6">
    <source>
        <dbReference type="ARBA" id="ARBA00022833"/>
    </source>
</evidence>
<evidence type="ECO:0000313" key="11">
    <source>
        <dbReference type="EMBL" id="KAF9332441.1"/>
    </source>
</evidence>
<dbReference type="InterPro" id="IPR001567">
    <property type="entry name" value="Pept_M3A_M3B_dom"/>
</dbReference>
<dbReference type="Gene3D" id="1.10.510.10">
    <property type="entry name" value="Transferase(Phosphotransferase) domain 1"/>
    <property type="match status" value="1"/>
</dbReference>
<dbReference type="Gene3D" id="3.40.390.10">
    <property type="entry name" value="Collagenase (Catalytic Domain)"/>
    <property type="match status" value="1"/>
</dbReference>
<accession>A0A9P5SPZ2</accession>
<protein>
    <submittedName>
        <fullName evidence="11">Thimet oligopeptidase</fullName>
    </submittedName>
</protein>
<dbReference type="CDD" id="cd06455">
    <property type="entry name" value="M3A_TOP"/>
    <property type="match status" value="1"/>
</dbReference>
<evidence type="ECO:0000256" key="9">
    <source>
        <dbReference type="RuleBase" id="RU003435"/>
    </source>
</evidence>
<feature type="domain" description="Protein kinase" evidence="10">
    <location>
        <begin position="679"/>
        <end position="928"/>
    </location>
</feature>
<evidence type="ECO:0000256" key="1">
    <source>
        <dbReference type="ARBA" id="ARBA00006040"/>
    </source>
</evidence>
<keyword evidence="4" id="KW-0547">Nucleotide-binding</keyword>
<keyword evidence="7" id="KW-0067">ATP-binding</keyword>
<dbReference type="GO" id="GO:0046872">
    <property type="term" value="F:metal ion binding"/>
    <property type="evidence" value="ECO:0007669"/>
    <property type="project" value="UniProtKB-UniRule"/>
</dbReference>
<comment type="similarity">
    <text evidence="1 9">Belongs to the peptidase M3 family.</text>
</comment>
<dbReference type="EMBL" id="JAAAUY010000260">
    <property type="protein sequence ID" value="KAF9332441.1"/>
    <property type="molecule type" value="Genomic_DNA"/>
</dbReference>
<proteinExistence type="inferred from homology"/>
<dbReference type="PROSITE" id="PS00108">
    <property type="entry name" value="PROTEIN_KINASE_ST"/>
    <property type="match status" value="1"/>
</dbReference>
<evidence type="ECO:0000256" key="4">
    <source>
        <dbReference type="ARBA" id="ARBA00022741"/>
    </source>
</evidence>
<keyword evidence="6 9" id="KW-0862">Zinc</keyword>
<comment type="caution">
    <text evidence="11">The sequence shown here is derived from an EMBL/GenBank/DDBJ whole genome shotgun (WGS) entry which is preliminary data.</text>
</comment>
<name>A0A9P5SPZ2_9FUNG</name>
<comment type="cofactor">
    <cofactor evidence="9">
        <name>Zn(2+)</name>
        <dbReference type="ChEBI" id="CHEBI:29105"/>
    </cofactor>
    <text evidence="9">Binds 1 zinc ion.</text>
</comment>
<dbReference type="FunFam" id="1.10.510.10:FF:000571">
    <property type="entry name" value="Maternal embryonic leucine zipper kinase"/>
    <property type="match status" value="1"/>
</dbReference>
<dbReference type="PROSITE" id="PS50011">
    <property type="entry name" value="PROTEIN_KINASE_DOM"/>
    <property type="match status" value="1"/>
</dbReference>
<dbReference type="InterPro" id="IPR000719">
    <property type="entry name" value="Prot_kinase_dom"/>
</dbReference>
<dbReference type="InterPro" id="IPR008271">
    <property type="entry name" value="Ser/Thr_kinase_AS"/>
</dbReference>
<dbReference type="InterPro" id="IPR024080">
    <property type="entry name" value="Neurolysin/TOP_N"/>
</dbReference>
<evidence type="ECO:0000256" key="3">
    <source>
        <dbReference type="ARBA" id="ARBA00022723"/>
    </source>
</evidence>
<keyword evidence="12" id="KW-1185">Reference proteome</keyword>
<evidence type="ECO:0000256" key="2">
    <source>
        <dbReference type="ARBA" id="ARBA00022670"/>
    </source>
</evidence>
<dbReference type="Pfam" id="PF01432">
    <property type="entry name" value="Peptidase_M3"/>
    <property type="match status" value="1"/>
</dbReference>
<keyword evidence="2 9" id="KW-0645">Protease</keyword>
<dbReference type="Gene3D" id="1.20.1050.40">
    <property type="entry name" value="Endopeptidase. Chain P, domain 1"/>
    <property type="match status" value="1"/>
</dbReference>
<evidence type="ECO:0000256" key="5">
    <source>
        <dbReference type="ARBA" id="ARBA00022801"/>
    </source>
</evidence>
<keyword evidence="5 9" id="KW-0378">Hydrolase</keyword>
<dbReference type="InterPro" id="IPR045090">
    <property type="entry name" value="Pept_M3A_M3B"/>
</dbReference>
<dbReference type="Proteomes" id="UP000696485">
    <property type="component" value="Unassembled WGS sequence"/>
</dbReference>
<evidence type="ECO:0000256" key="8">
    <source>
        <dbReference type="ARBA" id="ARBA00023049"/>
    </source>
</evidence>
<evidence type="ECO:0000313" key="12">
    <source>
        <dbReference type="Proteomes" id="UP000696485"/>
    </source>
</evidence>
<dbReference type="GO" id="GO:0005524">
    <property type="term" value="F:ATP binding"/>
    <property type="evidence" value="ECO:0007669"/>
    <property type="project" value="UniProtKB-KW"/>
</dbReference>
<evidence type="ECO:0000259" key="10">
    <source>
        <dbReference type="PROSITE" id="PS50011"/>
    </source>
</evidence>
<dbReference type="GO" id="GO:0006508">
    <property type="term" value="P:proteolysis"/>
    <property type="evidence" value="ECO:0007669"/>
    <property type="project" value="UniProtKB-KW"/>
</dbReference>
<keyword evidence="8 9" id="KW-0482">Metalloprotease</keyword>
<organism evidence="11 12">
    <name type="scientific">Podila minutissima</name>
    <dbReference type="NCBI Taxonomy" id="64525"/>
    <lineage>
        <taxon>Eukaryota</taxon>
        <taxon>Fungi</taxon>
        <taxon>Fungi incertae sedis</taxon>
        <taxon>Mucoromycota</taxon>
        <taxon>Mortierellomycotina</taxon>
        <taxon>Mortierellomycetes</taxon>
        <taxon>Mortierellales</taxon>
        <taxon>Mortierellaceae</taxon>
        <taxon>Podila</taxon>
    </lineage>
</organism>
<gene>
    <name evidence="11" type="primary">THOP1</name>
    <name evidence="11" type="ORF">BG006_004701</name>
</gene>
<dbReference type="SUPFAM" id="SSF55486">
    <property type="entry name" value="Metalloproteases ('zincins'), catalytic domain"/>
    <property type="match status" value="1"/>
</dbReference>
<dbReference type="GO" id="GO:0004222">
    <property type="term" value="F:metalloendopeptidase activity"/>
    <property type="evidence" value="ECO:0007669"/>
    <property type="project" value="InterPro"/>
</dbReference>
<dbReference type="GO" id="GO:0005758">
    <property type="term" value="C:mitochondrial intermembrane space"/>
    <property type="evidence" value="ECO:0007669"/>
    <property type="project" value="TreeGrafter"/>
</dbReference>
<dbReference type="InterPro" id="IPR024079">
    <property type="entry name" value="MetalloPept_cat_dom_sf"/>
</dbReference>
<dbReference type="GO" id="GO:0004672">
    <property type="term" value="F:protein kinase activity"/>
    <property type="evidence" value="ECO:0007669"/>
    <property type="project" value="InterPro"/>
</dbReference>
<dbReference type="InterPro" id="IPR011009">
    <property type="entry name" value="Kinase-like_dom_sf"/>
</dbReference>
<dbReference type="GO" id="GO:0006518">
    <property type="term" value="P:peptide metabolic process"/>
    <property type="evidence" value="ECO:0007669"/>
    <property type="project" value="TreeGrafter"/>
</dbReference>
<dbReference type="InterPro" id="IPR024077">
    <property type="entry name" value="Neurolysin/TOP_dom2"/>
</dbReference>
<dbReference type="SUPFAM" id="SSF56112">
    <property type="entry name" value="Protein kinase-like (PK-like)"/>
    <property type="match status" value="1"/>
</dbReference>
<dbReference type="PANTHER" id="PTHR11804:SF84">
    <property type="entry name" value="SACCHAROLYSIN"/>
    <property type="match status" value="1"/>
</dbReference>
<keyword evidence="3 9" id="KW-0479">Metal-binding</keyword>
<evidence type="ECO:0000256" key="7">
    <source>
        <dbReference type="ARBA" id="ARBA00022840"/>
    </source>
</evidence>